<evidence type="ECO:0000313" key="2">
    <source>
        <dbReference type="Proteomes" id="UP000157220"/>
    </source>
</evidence>
<dbReference type="EMBL" id="KU342001">
    <property type="protein sequence ID" value="ANG08849.1"/>
    <property type="molecule type" value="Genomic_DNA"/>
</dbReference>
<name>A0A173ADQ8_FADV4</name>
<reference evidence="1 2" key="1">
    <citation type="submission" date="2015-12" db="EMBL/GenBank/DDBJ databases">
        <title>Genome sequencing and molecular characterization of Fowl Adenovirus type 4 isolated from healthy poultry bird in India.</title>
        <authorList>
            <person name="Appaiahgari M.B."/>
            <person name="Kathaperumal K."/>
            <person name="Gulati B.R."/>
            <person name="Singh A."/>
            <person name="Vrati S."/>
        </authorList>
    </citation>
    <scope>NUCLEOTIDE SEQUENCE [LARGE SCALE GENOMIC DNA]</scope>
    <source>
        <strain evidence="1">B1-7</strain>
    </source>
</reference>
<evidence type="ECO:0000313" key="1">
    <source>
        <dbReference type="EMBL" id="ANG08849.1"/>
    </source>
</evidence>
<protein>
    <submittedName>
        <fullName evidence="1">ORF 45</fullName>
    </submittedName>
</protein>
<dbReference type="Proteomes" id="UP000157220">
    <property type="component" value="Segment"/>
</dbReference>
<accession>A0A173ADQ8</accession>
<proteinExistence type="predicted"/>
<gene>
    <name evidence="1" type="primary">ORF 45</name>
</gene>
<sequence>MDFASNVFCPVQILEVLMRREWAWLSSVCFLVNIHMKARSGLRVYAFCVTGGTRKSSDWVNIV</sequence>
<organism evidence="1 2">
    <name type="scientific">Fowl aviadenovirus 4</name>
    <name type="common">FAdV-4</name>
    <dbReference type="NCBI Taxonomy" id="130663"/>
    <lineage>
        <taxon>Viruses</taxon>
        <taxon>Varidnaviria</taxon>
        <taxon>Bamfordvirae</taxon>
        <taxon>Preplasmiviricota</taxon>
        <taxon>Polisuviricotina</taxon>
        <taxon>Pharingeaviricetes</taxon>
        <taxon>Rowavirales</taxon>
        <taxon>Adenoviridae</taxon>
        <taxon>Aviadenovirus</taxon>
        <taxon>Aviadenovirus hydropericardii</taxon>
        <taxon>Fowl aviadenovirus C</taxon>
    </lineage>
</organism>